<accession>A0ABP3LH03</accession>
<reference evidence="2" key="1">
    <citation type="journal article" date="2019" name="Int. J. Syst. Evol. Microbiol.">
        <title>The Global Catalogue of Microorganisms (GCM) 10K type strain sequencing project: providing services to taxonomists for standard genome sequencing and annotation.</title>
        <authorList>
            <consortium name="The Broad Institute Genomics Platform"/>
            <consortium name="The Broad Institute Genome Sequencing Center for Infectious Disease"/>
            <person name="Wu L."/>
            <person name="Ma J."/>
        </authorList>
    </citation>
    <scope>NUCLEOTIDE SEQUENCE [LARGE SCALE GENOMIC DNA]</scope>
    <source>
        <strain evidence="2">JCM 14368</strain>
    </source>
</reference>
<keyword evidence="2" id="KW-1185">Reference proteome</keyword>
<gene>
    <name evidence="1" type="ORF">GCM10008937_05160</name>
</gene>
<protein>
    <submittedName>
        <fullName evidence="1">Uncharacterized protein</fullName>
    </submittedName>
</protein>
<proteinExistence type="predicted"/>
<evidence type="ECO:0000313" key="1">
    <source>
        <dbReference type="EMBL" id="GAA0500696.1"/>
    </source>
</evidence>
<sequence length="99" mass="10573">MQTIENQTFTGKRIPLDGTQFVNCTFERCVLVFSGEDGTAMQDCQIHETGFVFEGAAAKTIELMTAMHQGGFQEMVEATIATIRGEGPVGPQDGGAAQA</sequence>
<organism evidence="1 2">
    <name type="scientific">Deinococcus depolymerans</name>
    <dbReference type="NCBI Taxonomy" id="392408"/>
    <lineage>
        <taxon>Bacteria</taxon>
        <taxon>Thermotogati</taxon>
        <taxon>Deinococcota</taxon>
        <taxon>Deinococci</taxon>
        <taxon>Deinococcales</taxon>
        <taxon>Deinococcaceae</taxon>
        <taxon>Deinococcus</taxon>
    </lineage>
</organism>
<comment type="caution">
    <text evidence="1">The sequence shown here is derived from an EMBL/GenBank/DDBJ whole genome shotgun (WGS) entry which is preliminary data.</text>
</comment>
<dbReference type="Proteomes" id="UP001500191">
    <property type="component" value="Unassembled WGS sequence"/>
</dbReference>
<name>A0ABP3LH03_9DEIO</name>
<dbReference type="EMBL" id="BAAADB010000003">
    <property type="protein sequence ID" value="GAA0500696.1"/>
    <property type="molecule type" value="Genomic_DNA"/>
</dbReference>
<evidence type="ECO:0000313" key="2">
    <source>
        <dbReference type="Proteomes" id="UP001500191"/>
    </source>
</evidence>
<dbReference type="RefSeq" id="WP_343755704.1">
    <property type="nucleotide sequence ID" value="NZ_BAAADB010000003.1"/>
</dbReference>